<reference evidence="1 2" key="1">
    <citation type="submission" date="2020-03" db="EMBL/GenBank/DDBJ databases">
        <authorList>
            <person name="Lai Q."/>
        </authorList>
    </citation>
    <scope>NUCLEOTIDE SEQUENCE [LARGE SCALE GENOMIC DNA]</scope>
    <source>
        <strain evidence="1 2">CCUG 25036</strain>
    </source>
</reference>
<sequence length="95" mass="10182">MNDINDACQLGEGSYRLDPQASVDTLLDDAGEWLEYAVGINEVLAEGLADLGTQNHRHMVRLLGAALLLTDMGTQCLRQAKVRRGWDGLASLGGG</sequence>
<organism evidence="1 2">
    <name type="scientific">Luteibacter anthropi</name>
    <dbReference type="NCBI Taxonomy" id="564369"/>
    <lineage>
        <taxon>Bacteria</taxon>
        <taxon>Pseudomonadati</taxon>
        <taxon>Pseudomonadota</taxon>
        <taxon>Gammaproteobacteria</taxon>
        <taxon>Lysobacterales</taxon>
        <taxon>Rhodanobacteraceae</taxon>
        <taxon>Luteibacter</taxon>
    </lineage>
</organism>
<dbReference type="EMBL" id="JAARLZ010000008">
    <property type="protein sequence ID" value="NII07854.1"/>
    <property type="molecule type" value="Genomic_DNA"/>
</dbReference>
<accession>A0A7X5UCM0</accession>
<name>A0A7X5UCM0_9GAMM</name>
<dbReference type="AlphaFoldDB" id="A0A7X5UCM0"/>
<evidence type="ECO:0000313" key="1">
    <source>
        <dbReference type="EMBL" id="NII07854.1"/>
    </source>
</evidence>
<dbReference type="Proteomes" id="UP000490980">
    <property type="component" value="Unassembled WGS sequence"/>
</dbReference>
<proteinExistence type="predicted"/>
<evidence type="ECO:0000313" key="2">
    <source>
        <dbReference type="Proteomes" id="UP000490980"/>
    </source>
</evidence>
<comment type="caution">
    <text evidence="1">The sequence shown here is derived from an EMBL/GenBank/DDBJ whole genome shotgun (WGS) entry which is preliminary data.</text>
</comment>
<gene>
    <name evidence="1" type="ORF">HBF25_15830</name>
</gene>
<keyword evidence="2" id="KW-1185">Reference proteome</keyword>
<protein>
    <submittedName>
        <fullName evidence="1">Uncharacterized protein</fullName>
    </submittedName>
</protein>
<dbReference type="RefSeq" id="WP_166950056.1">
    <property type="nucleotide sequence ID" value="NZ_JAARLZ010000008.1"/>
</dbReference>